<reference evidence="8 9" key="1">
    <citation type="journal article" date="2011" name="J. Gen. Appl. Microbiol.">
        <title>Draft genome sequencing of the enigmatic yeast Saitoella complicata.</title>
        <authorList>
            <person name="Nishida H."/>
            <person name="Hamamoto M."/>
            <person name="Sugiyama J."/>
        </authorList>
    </citation>
    <scope>NUCLEOTIDE SEQUENCE [LARGE SCALE GENOMIC DNA]</scope>
    <source>
        <strain evidence="8 9">NRRL Y-17804</strain>
    </source>
</reference>
<dbReference type="Proteomes" id="UP000033140">
    <property type="component" value="Unassembled WGS sequence"/>
</dbReference>
<dbReference type="InterPro" id="IPR012677">
    <property type="entry name" value="Nucleotide-bd_a/b_plait_sf"/>
</dbReference>
<feature type="region of interest" description="Disordered" evidence="5">
    <location>
        <begin position="25"/>
        <end position="44"/>
    </location>
</feature>
<name>A0A0E9N868_SAICN</name>
<dbReference type="OMA" id="PKPQWKG"/>
<dbReference type="CDD" id="cd08029">
    <property type="entry name" value="LA_like_fungal"/>
    <property type="match status" value="1"/>
</dbReference>
<gene>
    <name evidence="8" type="ORF">G7K_0269-t1</name>
</gene>
<dbReference type="SMART" id="SM00715">
    <property type="entry name" value="LA"/>
    <property type="match status" value="1"/>
</dbReference>
<dbReference type="PANTHER" id="PTHR22792">
    <property type="entry name" value="LUPUS LA PROTEIN-RELATED"/>
    <property type="match status" value="1"/>
</dbReference>
<keyword evidence="9" id="KW-1185">Reference proteome</keyword>
<evidence type="ECO:0000256" key="4">
    <source>
        <dbReference type="PROSITE-ProRule" id="PRU00332"/>
    </source>
</evidence>
<sequence length="391" mass="43174">MSAEQTEAVIPQAEEVPAVEVAMTEAPKTEEAAPAAPVEAAAETTTATDASVAVAAAIQEQDSKKTNFKTNSKFDPSDLPVTSDPAEILKQIEFYFSDANFPYDKFLFTTAWNNDGWVPIATIAAFKRCRRFQPFEAIVSALKTSEKLLVSTDDTRVKRKNELNRVDPKQRTLHVRGLDREESKTLQIDLEKYFEQFGPIDSLRLKREEGKGDEAGKFKGSFDVMFSTEELAKTFYDLAEKPTFPGLSEAASMSDVTIETKEQQYARKAAEGSSKPRFFKRFNGFEYIKQLEQGGSGNRTFGNQGRDKRKREFGDSGDNQDRRGGRGRGRGRGGRGRGRGGRAGEGRGANNTPLGEKAGEDAPAAAPAPAQEVIFKGFKQRKVSFRDHEGI</sequence>
<evidence type="ECO:0000256" key="5">
    <source>
        <dbReference type="SAM" id="MobiDB-lite"/>
    </source>
</evidence>
<reference evidence="8 9" key="2">
    <citation type="journal article" date="2014" name="J. Gen. Appl. Microbiol.">
        <title>The early diverging ascomycetous budding yeast Saitoella complicata has three histone deacetylases belonging to the Clr6, Hos2, and Rpd3 lineages.</title>
        <authorList>
            <person name="Nishida H."/>
            <person name="Matsumoto T."/>
            <person name="Kondo S."/>
            <person name="Hamamoto M."/>
            <person name="Yoshikawa H."/>
        </authorList>
    </citation>
    <scope>NUCLEOTIDE SEQUENCE [LARGE SCALE GENOMIC DNA]</scope>
    <source>
        <strain evidence="8 9">NRRL Y-17804</strain>
    </source>
</reference>
<dbReference type="GO" id="GO:0005634">
    <property type="term" value="C:nucleus"/>
    <property type="evidence" value="ECO:0007669"/>
    <property type="project" value="UniProtKB-SubCell"/>
</dbReference>
<dbReference type="PANTHER" id="PTHR22792:SF140">
    <property type="entry name" value="ACHILLES, ISOFORM A"/>
    <property type="match status" value="1"/>
</dbReference>
<protein>
    <recommendedName>
        <fullName evidence="10">HTH La-type RNA-binding domain-containing protein</fullName>
    </recommendedName>
</protein>
<organism evidence="8 9">
    <name type="scientific">Saitoella complicata (strain BCRC 22490 / CBS 7301 / JCM 7358 / NBRC 10748 / NRRL Y-17804)</name>
    <dbReference type="NCBI Taxonomy" id="698492"/>
    <lineage>
        <taxon>Eukaryota</taxon>
        <taxon>Fungi</taxon>
        <taxon>Dikarya</taxon>
        <taxon>Ascomycota</taxon>
        <taxon>Taphrinomycotina</taxon>
        <taxon>Taphrinomycotina incertae sedis</taxon>
        <taxon>Saitoella</taxon>
    </lineage>
</organism>
<dbReference type="InterPro" id="IPR045180">
    <property type="entry name" value="La_dom_prot"/>
</dbReference>
<dbReference type="GO" id="GO:0003729">
    <property type="term" value="F:mRNA binding"/>
    <property type="evidence" value="ECO:0007669"/>
    <property type="project" value="TreeGrafter"/>
</dbReference>
<accession>A0A0E9N868</accession>
<evidence type="ECO:0000256" key="2">
    <source>
        <dbReference type="ARBA" id="ARBA00022884"/>
    </source>
</evidence>
<evidence type="ECO:0000256" key="1">
    <source>
        <dbReference type="ARBA" id="ARBA00004123"/>
    </source>
</evidence>
<dbReference type="InterPro" id="IPR036388">
    <property type="entry name" value="WH-like_DNA-bd_sf"/>
</dbReference>
<dbReference type="InterPro" id="IPR000504">
    <property type="entry name" value="RRM_dom"/>
</dbReference>
<dbReference type="GO" id="GO:1990904">
    <property type="term" value="C:ribonucleoprotein complex"/>
    <property type="evidence" value="ECO:0007669"/>
    <property type="project" value="InterPro"/>
</dbReference>
<dbReference type="Gene3D" id="1.10.10.10">
    <property type="entry name" value="Winged helix-like DNA-binding domain superfamily/Winged helix DNA-binding domain"/>
    <property type="match status" value="1"/>
</dbReference>
<dbReference type="Gene3D" id="3.30.70.330">
    <property type="match status" value="1"/>
</dbReference>
<feature type="compositionally biased region" description="Basic and acidic residues" evidence="5">
    <location>
        <begin position="310"/>
        <end position="324"/>
    </location>
</feature>
<dbReference type="PRINTS" id="PR00302">
    <property type="entry name" value="LUPUSLA"/>
</dbReference>
<evidence type="ECO:0000313" key="9">
    <source>
        <dbReference type="Proteomes" id="UP000033140"/>
    </source>
</evidence>
<dbReference type="InterPro" id="IPR035979">
    <property type="entry name" value="RBD_domain_sf"/>
</dbReference>
<comment type="caution">
    <text evidence="8">The sequence shown here is derived from an EMBL/GenBank/DDBJ whole genome shotgun (WGS) entry which is preliminary data.</text>
</comment>
<feature type="domain" description="HTH La-type RNA-binding" evidence="7">
    <location>
        <begin position="78"/>
        <end position="168"/>
    </location>
</feature>
<feature type="compositionally biased region" description="Basic residues" evidence="5">
    <location>
        <begin position="325"/>
        <end position="340"/>
    </location>
</feature>
<evidence type="ECO:0000313" key="8">
    <source>
        <dbReference type="EMBL" id="GAO46024.1"/>
    </source>
</evidence>
<dbReference type="InterPro" id="IPR036390">
    <property type="entry name" value="WH_DNA-bd_sf"/>
</dbReference>
<feature type="region of interest" description="Disordered" evidence="5">
    <location>
        <begin position="1"/>
        <end position="20"/>
    </location>
</feature>
<evidence type="ECO:0000259" key="6">
    <source>
        <dbReference type="PROSITE" id="PS50102"/>
    </source>
</evidence>
<keyword evidence="2 4" id="KW-0694">RNA-binding</keyword>
<feature type="region of interest" description="Disordered" evidence="5">
    <location>
        <begin position="293"/>
        <end position="373"/>
    </location>
</feature>
<dbReference type="PROSITE" id="PS50102">
    <property type="entry name" value="RRM"/>
    <property type="match status" value="1"/>
</dbReference>
<evidence type="ECO:0000259" key="7">
    <source>
        <dbReference type="PROSITE" id="PS50961"/>
    </source>
</evidence>
<dbReference type="Pfam" id="PF05383">
    <property type="entry name" value="La"/>
    <property type="match status" value="1"/>
</dbReference>
<dbReference type="SUPFAM" id="SSF54928">
    <property type="entry name" value="RNA-binding domain, RBD"/>
    <property type="match status" value="1"/>
</dbReference>
<feature type="domain" description="RRM" evidence="6">
    <location>
        <begin position="171"/>
        <end position="263"/>
    </location>
</feature>
<evidence type="ECO:0000256" key="3">
    <source>
        <dbReference type="ARBA" id="ARBA00023242"/>
    </source>
</evidence>
<dbReference type="InterPro" id="IPR002344">
    <property type="entry name" value="Lupus_La"/>
</dbReference>
<dbReference type="EMBL" id="BACD03000002">
    <property type="protein sequence ID" value="GAO46024.1"/>
    <property type="molecule type" value="Genomic_DNA"/>
</dbReference>
<dbReference type="STRING" id="698492.A0A0E9N868"/>
<dbReference type="GO" id="GO:0006396">
    <property type="term" value="P:RNA processing"/>
    <property type="evidence" value="ECO:0007669"/>
    <property type="project" value="InterPro"/>
</dbReference>
<dbReference type="InterPro" id="IPR006630">
    <property type="entry name" value="La_HTH"/>
</dbReference>
<evidence type="ECO:0008006" key="10">
    <source>
        <dbReference type="Google" id="ProtNLM"/>
    </source>
</evidence>
<proteinExistence type="predicted"/>
<comment type="subcellular location">
    <subcellularLocation>
        <location evidence="1">Nucleus</location>
    </subcellularLocation>
</comment>
<dbReference type="SUPFAM" id="SSF46785">
    <property type="entry name" value="Winged helix' DNA-binding domain"/>
    <property type="match status" value="1"/>
</dbReference>
<keyword evidence="3" id="KW-0539">Nucleus</keyword>
<reference evidence="8 9" key="3">
    <citation type="journal article" date="2015" name="Genome Announc.">
        <title>Draft Genome Sequence of the Archiascomycetous Yeast Saitoella complicata.</title>
        <authorList>
            <person name="Yamauchi K."/>
            <person name="Kondo S."/>
            <person name="Hamamoto M."/>
            <person name="Takahashi Y."/>
            <person name="Ogura Y."/>
            <person name="Hayashi T."/>
            <person name="Nishida H."/>
        </authorList>
    </citation>
    <scope>NUCLEOTIDE SEQUENCE [LARGE SCALE GENOMIC DNA]</scope>
    <source>
        <strain evidence="8 9">NRRL Y-17804</strain>
    </source>
</reference>
<dbReference type="AlphaFoldDB" id="A0A0E9N868"/>
<dbReference type="PROSITE" id="PS50961">
    <property type="entry name" value="HTH_LA"/>
    <property type="match status" value="1"/>
</dbReference>